<organism evidence="6 7">
    <name type="scientific">Roseovarius phycicola</name>
    <dbReference type="NCBI Taxonomy" id="3080976"/>
    <lineage>
        <taxon>Bacteria</taxon>
        <taxon>Pseudomonadati</taxon>
        <taxon>Pseudomonadota</taxon>
        <taxon>Alphaproteobacteria</taxon>
        <taxon>Rhodobacterales</taxon>
        <taxon>Roseobacteraceae</taxon>
        <taxon>Roseovarius</taxon>
    </lineage>
</organism>
<dbReference type="Pfam" id="PF13458">
    <property type="entry name" value="Peripla_BP_6"/>
    <property type="match status" value="1"/>
</dbReference>
<proteinExistence type="inferred from homology"/>
<evidence type="ECO:0000313" key="7">
    <source>
        <dbReference type="Proteomes" id="UP001364156"/>
    </source>
</evidence>
<feature type="chain" id="PRO_5046095861" evidence="4">
    <location>
        <begin position="26"/>
        <end position="391"/>
    </location>
</feature>
<dbReference type="PANTHER" id="PTHR30483">
    <property type="entry name" value="LEUCINE-SPECIFIC-BINDING PROTEIN"/>
    <property type="match status" value="1"/>
</dbReference>
<dbReference type="PANTHER" id="PTHR30483:SF6">
    <property type="entry name" value="PERIPLASMIC BINDING PROTEIN OF ABC TRANSPORTER FOR NATURAL AMINO ACIDS"/>
    <property type="match status" value="1"/>
</dbReference>
<evidence type="ECO:0000256" key="1">
    <source>
        <dbReference type="ARBA" id="ARBA00010062"/>
    </source>
</evidence>
<evidence type="ECO:0000256" key="2">
    <source>
        <dbReference type="ARBA" id="ARBA00022729"/>
    </source>
</evidence>
<evidence type="ECO:0000256" key="4">
    <source>
        <dbReference type="SAM" id="SignalP"/>
    </source>
</evidence>
<dbReference type="EMBL" id="CP146069">
    <property type="protein sequence ID" value="WWR46461.1"/>
    <property type="molecule type" value="Genomic_DNA"/>
</dbReference>
<dbReference type="CDD" id="cd06339">
    <property type="entry name" value="PBP1_YraM_LppC_lipoprotein-like"/>
    <property type="match status" value="1"/>
</dbReference>
<keyword evidence="3" id="KW-0029">Amino-acid transport</keyword>
<dbReference type="Gene3D" id="3.40.50.2300">
    <property type="match status" value="2"/>
</dbReference>
<dbReference type="RefSeq" id="WP_338549318.1">
    <property type="nucleotide sequence ID" value="NZ_CP146069.1"/>
</dbReference>
<feature type="domain" description="Leucine-binding protein" evidence="5">
    <location>
        <begin position="45"/>
        <end position="372"/>
    </location>
</feature>
<dbReference type="SUPFAM" id="SSF53822">
    <property type="entry name" value="Periplasmic binding protein-like I"/>
    <property type="match status" value="1"/>
</dbReference>
<protein>
    <submittedName>
        <fullName evidence="6">Penicillin-binding protein activator</fullName>
    </submittedName>
</protein>
<feature type="signal peptide" evidence="4">
    <location>
        <begin position="1"/>
        <end position="25"/>
    </location>
</feature>
<keyword evidence="2 4" id="KW-0732">Signal</keyword>
<evidence type="ECO:0000259" key="5">
    <source>
        <dbReference type="Pfam" id="PF13458"/>
    </source>
</evidence>
<dbReference type="InterPro" id="IPR051010">
    <property type="entry name" value="BCAA_transport"/>
</dbReference>
<dbReference type="Proteomes" id="UP001364156">
    <property type="component" value="Chromosome"/>
</dbReference>
<dbReference type="InterPro" id="IPR028082">
    <property type="entry name" value="Peripla_BP_I"/>
</dbReference>
<sequence length="391" mass="40219">MFAVFSVLRKLRACIAMITALFVLVACQTGLSTGASTSITPGAPVPVALLVPHGASNANEQKLARDLESAARLAVADLSGVQIDLRVYGTAGNAGQAQQAAQKAVEDGAKIIVGPLHAESANAVAVAVAPKGVNVLAFSNNSTIAGGNLFILGQTFQDTANRLTRYAVGQGRKRILTVHSNNLAGELGRQAIQQAISANGASQAGTVGYAFSEQSVIAAVPAIRTAAEQNSADAIFLDANSAGALPLFTQMLPEAGLSAETIQYIGLSRWDTPPQTRDLPGVQGGWFAMPDPQRVLQFRSRFQAANGGAPHPLAGLSYDAIAAIGALAQTGQSDAFSRGRLTQSAGFGGVNGIFRFLPNGTTQRGLAVATIQNRQVVVISPAPSSFAGTGF</sequence>
<evidence type="ECO:0000313" key="6">
    <source>
        <dbReference type="EMBL" id="WWR46461.1"/>
    </source>
</evidence>
<gene>
    <name evidence="6" type="ORF">RZ517_17100</name>
</gene>
<evidence type="ECO:0000256" key="3">
    <source>
        <dbReference type="ARBA" id="ARBA00022970"/>
    </source>
</evidence>
<accession>A0ABZ2HIV4</accession>
<name>A0ABZ2HIV4_9RHOB</name>
<keyword evidence="7" id="KW-1185">Reference proteome</keyword>
<reference evidence="6 7" key="1">
    <citation type="submission" date="2023-10" db="EMBL/GenBank/DDBJ databases">
        <title>Roseovarius strain S88 nov., isolated from a marine algae.</title>
        <authorList>
            <person name="Lee M.W."/>
            <person name="Lee J.K."/>
            <person name="Kim J.M."/>
            <person name="Choi D.G."/>
            <person name="Baek J.H."/>
            <person name="Bayburt H."/>
            <person name="Jung J.J."/>
            <person name="Han D.M."/>
            <person name="Jeon C.O."/>
        </authorList>
    </citation>
    <scope>NUCLEOTIDE SEQUENCE [LARGE SCALE GENOMIC DNA]</scope>
    <source>
        <strain evidence="6 7">S88</strain>
    </source>
</reference>
<dbReference type="InterPro" id="IPR028081">
    <property type="entry name" value="Leu-bd"/>
</dbReference>
<keyword evidence="3" id="KW-0813">Transport</keyword>
<comment type="similarity">
    <text evidence="1">Belongs to the leucine-binding protein family.</text>
</comment>